<proteinExistence type="predicted"/>
<protein>
    <submittedName>
        <fullName evidence="1">Uncharacterized protein</fullName>
    </submittedName>
</protein>
<organism evidence="1 2">
    <name type="scientific">Marinomonas phage MfV</name>
    <dbReference type="NCBI Taxonomy" id="2815747"/>
    <lineage>
        <taxon>Viruses</taxon>
        <taxon>Varidnaviria</taxon>
        <taxon>Abadenavirae</taxon>
        <taxon>Produgelaviricota</taxon>
        <taxon>Belvinaviricetes</taxon>
        <taxon>Vinavirales</taxon>
        <taxon>Parnassusviridae</taxon>
        <taxon>Corycianvirus</taxon>
        <taxon>Corycianvirus MfV</taxon>
    </lineage>
</organism>
<evidence type="ECO:0000313" key="1">
    <source>
        <dbReference type="EMBL" id="QSM01487.1"/>
    </source>
</evidence>
<reference evidence="1" key="1">
    <citation type="submission" date="2021-02" db="EMBL/GenBank/DDBJ databases">
        <title>Identification of vesicle-like marine bacterial viruses: A missing link between bacterial viruses and vesicles.</title>
        <authorList>
            <person name="Sun M."/>
            <person name="Wang P."/>
            <person name="Chen X."/>
            <person name="Xu Zhong K."/>
            <person name="Li H."/>
            <person name="Sui X."/>
            <person name="Zhao L."/>
            <person name="Li K."/>
            <person name="Qin Q."/>
            <person name="Su H."/>
            <person name="Zhang X."/>
            <person name="Li P."/>
            <person name="Li C."/>
            <person name="Fu H."/>
            <person name="Shen Q."/>
            <person name="Chen Y."/>
            <person name="McMinn A."/>
            <person name="A Suttle C.A."/>
            <person name="Wang M."/>
            <person name="Zhang Y."/>
        </authorList>
    </citation>
    <scope>NUCLEOTIDE SEQUENCE</scope>
</reference>
<dbReference type="Proteomes" id="UP000663595">
    <property type="component" value="Segment"/>
</dbReference>
<name>A0A899ISN3_9VIRU</name>
<dbReference type="EMBL" id="MW618650">
    <property type="protein sequence ID" value="QSM01487.1"/>
    <property type="molecule type" value="Genomic_DNA"/>
</dbReference>
<keyword evidence="2" id="KW-1185">Reference proteome</keyword>
<evidence type="ECO:0000313" key="2">
    <source>
        <dbReference type="Proteomes" id="UP000663595"/>
    </source>
</evidence>
<sequence>MDRLNKVEQALDQIGKGIKEMETLGSFSVGRKVEIAERGTRLAFAAMREMLAEMKEIKMSLARGNK</sequence>
<accession>A0A899ISN3</accession>